<reference evidence="3" key="1">
    <citation type="submission" date="2019-02" db="EMBL/GenBank/DDBJ databases">
        <authorList>
            <person name="Gruber-Vodicka R. H."/>
            <person name="Seah K. B. B."/>
        </authorList>
    </citation>
    <scope>NUCLEOTIDE SEQUENCE</scope>
    <source>
        <strain evidence="1">BECK_BY1</strain>
        <strain evidence="3">BECK_BY2</strain>
        <strain evidence="2">BECK_BY3</strain>
    </source>
</reference>
<name>A0A450ZUY3_9GAMM</name>
<dbReference type="EMBL" id="CAADFV010000046">
    <property type="protein sequence ID" value="VFK57604.1"/>
    <property type="molecule type" value="Genomic_DNA"/>
</dbReference>
<evidence type="ECO:0000313" key="1">
    <source>
        <dbReference type="EMBL" id="VFK51783.1"/>
    </source>
</evidence>
<accession>A0A450ZUY3</accession>
<dbReference type="AlphaFoldDB" id="A0A450ZUY3"/>
<evidence type="ECO:0000313" key="2">
    <source>
        <dbReference type="EMBL" id="VFK54578.1"/>
    </source>
</evidence>
<dbReference type="EMBL" id="CAADFX010000011">
    <property type="protein sequence ID" value="VFK51783.1"/>
    <property type="molecule type" value="Genomic_DNA"/>
</dbReference>
<gene>
    <name evidence="1" type="ORF">BECKTUN1418D_GA0071000_101110</name>
    <name evidence="3" type="ORF">BECKTUN1418E_GA0071001_10466</name>
    <name evidence="2" type="ORF">BECKTUN1418F_GA0071002_10476</name>
</gene>
<dbReference type="EMBL" id="CAADFY010000047">
    <property type="protein sequence ID" value="VFK54578.1"/>
    <property type="molecule type" value="Genomic_DNA"/>
</dbReference>
<sequence length="68" mass="7179">MLHNTPSLKLDSPAKDFGYLKSVIPGYPFLGVSDFAIGLNLACESSARAPITLPVPFDSDGDAVSPRT</sequence>
<protein>
    <submittedName>
        <fullName evidence="3">Uncharacterized protein</fullName>
    </submittedName>
</protein>
<evidence type="ECO:0000313" key="3">
    <source>
        <dbReference type="EMBL" id="VFK57604.1"/>
    </source>
</evidence>
<organism evidence="3">
    <name type="scientific">Candidatus Kentrum sp. TUN</name>
    <dbReference type="NCBI Taxonomy" id="2126343"/>
    <lineage>
        <taxon>Bacteria</taxon>
        <taxon>Pseudomonadati</taxon>
        <taxon>Pseudomonadota</taxon>
        <taxon>Gammaproteobacteria</taxon>
        <taxon>Candidatus Kentrum</taxon>
    </lineage>
</organism>
<proteinExistence type="predicted"/>